<reference evidence="2" key="1">
    <citation type="journal article" date="2023" name="Nat. Plants">
        <title>Single-cell RNA sequencing provides a high-resolution roadmap for understanding the multicellular compartmentation of specialized metabolism.</title>
        <authorList>
            <person name="Sun S."/>
            <person name="Shen X."/>
            <person name="Li Y."/>
            <person name="Li Y."/>
            <person name="Wang S."/>
            <person name="Li R."/>
            <person name="Zhang H."/>
            <person name="Shen G."/>
            <person name="Guo B."/>
            <person name="Wei J."/>
            <person name="Xu J."/>
            <person name="St-Pierre B."/>
            <person name="Chen S."/>
            <person name="Sun C."/>
        </authorList>
    </citation>
    <scope>NUCLEOTIDE SEQUENCE [LARGE SCALE GENOMIC DNA]</scope>
</reference>
<name>A0ACC0A9N7_CATRO</name>
<dbReference type="Proteomes" id="UP001060085">
    <property type="component" value="Linkage Group LG06"/>
</dbReference>
<comment type="caution">
    <text evidence="1">The sequence shown here is derived from an EMBL/GenBank/DDBJ whole genome shotgun (WGS) entry which is preliminary data.</text>
</comment>
<organism evidence="1 2">
    <name type="scientific">Catharanthus roseus</name>
    <name type="common">Madagascar periwinkle</name>
    <name type="synonym">Vinca rosea</name>
    <dbReference type="NCBI Taxonomy" id="4058"/>
    <lineage>
        <taxon>Eukaryota</taxon>
        <taxon>Viridiplantae</taxon>
        <taxon>Streptophyta</taxon>
        <taxon>Embryophyta</taxon>
        <taxon>Tracheophyta</taxon>
        <taxon>Spermatophyta</taxon>
        <taxon>Magnoliopsida</taxon>
        <taxon>eudicotyledons</taxon>
        <taxon>Gunneridae</taxon>
        <taxon>Pentapetalae</taxon>
        <taxon>asterids</taxon>
        <taxon>lamiids</taxon>
        <taxon>Gentianales</taxon>
        <taxon>Apocynaceae</taxon>
        <taxon>Rauvolfioideae</taxon>
        <taxon>Vinceae</taxon>
        <taxon>Catharanthinae</taxon>
        <taxon>Catharanthus</taxon>
    </lineage>
</organism>
<accession>A0ACC0A9N7</accession>
<evidence type="ECO:0000313" key="2">
    <source>
        <dbReference type="Proteomes" id="UP001060085"/>
    </source>
</evidence>
<gene>
    <name evidence="1" type="ORF">M9H77_25898</name>
</gene>
<dbReference type="EMBL" id="CM044706">
    <property type="protein sequence ID" value="KAI5657105.1"/>
    <property type="molecule type" value="Genomic_DNA"/>
</dbReference>
<protein>
    <submittedName>
        <fullName evidence="1">Uncharacterized protein</fullName>
    </submittedName>
</protein>
<proteinExistence type="predicted"/>
<keyword evidence="2" id="KW-1185">Reference proteome</keyword>
<evidence type="ECO:0000313" key="1">
    <source>
        <dbReference type="EMBL" id="KAI5657105.1"/>
    </source>
</evidence>
<sequence>MKVDAPATLSYQTEKEDIFLEVVNTERQFLTSIHSKGLLHKDTQELYHQVRAGYERIILNNHNVVDLHEVEYVLWKLHYKHIDEYRKRIRQSSINSESVKTDTLKDDADAESPINRHMNGFNSFLSEATEFYKNLIKKFRESCGLLGELITYSNGGCSVSVEPTKLEKCHYLCHRFLICLGDLARYSELYKKQDVQTWSVAFTCYLKATRICPVSGNPHNQLALLARYVGDSFLALYHCIRSLAVNEPFPDACNNLLLLFEENGSSNLHFLSHEAHLDILTPSKIISWCAASHAGGFSSSNNNLDASNCDSAGRTALWPLLVRLTSFFLVGCSLEEFSCTLFATVKHLEAMMALDSEQLSAALESYKLMNSSRKGPYRSVQVVSVFIFILFYQTRKVQREKLDFGNNGHQSAPIELALVATFMCITPLVKRCLKSQQRGHCPLLPAVLVFMEWLVGAFESVEAYSADEMVMIAISYFFDALADFLNRLALSEEEISLDNSALWEDHELRGFEPIGSAHASLDFETDQEWTDNLSSMDQRRHRIFHAGMKLAKSSSDSRQWMLYDRVEKKFRSPWLMEILGQGKVAGASTSSLQVKEPRRRTVRFQEKDSPRETQFQHARNGQSAAMEEEEVIVFKPITRHNSAPLSKYIDINNQISADGMKEQTDECLRRATSMFTEQNQAQIDGSSSHTDGANAKLRKPFKHQEPFSKDSVSCPAGPPSLSAWVFDGESSNIEPQKGIHDLNRRELSPIPELAAQSFTNLSINETMAPIIDSAPLSKATSNLPPTYDAPVPSAPLVPDDAVWFRGNSSAFQREPDGILGAPPVPGYSNNVSATRGGPLDFSPVLPGLVPGYPPLLGMSSSEWLYHYRNNYKLEQTTSPPIWPVHLMNGAGPLSNLHTNDISRFDLFHPWGNNLVSTPALFMENNQLLYPGSSFVYAADEQRRENLLLGYQRQSPEQQPLLQYLKEKEWQLQHEPQLRGTSAFMGN</sequence>